<dbReference type="EMBL" id="MN739516">
    <property type="protein sequence ID" value="QHT09827.1"/>
    <property type="molecule type" value="Genomic_DNA"/>
</dbReference>
<organism evidence="1">
    <name type="scientific">viral metagenome</name>
    <dbReference type="NCBI Taxonomy" id="1070528"/>
    <lineage>
        <taxon>unclassified sequences</taxon>
        <taxon>metagenomes</taxon>
        <taxon>organismal metagenomes</taxon>
    </lineage>
</organism>
<proteinExistence type="predicted"/>
<evidence type="ECO:0000313" key="1">
    <source>
        <dbReference type="EMBL" id="QHT09827.1"/>
    </source>
</evidence>
<reference evidence="1" key="1">
    <citation type="journal article" date="2020" name="Nature">
        <title>Giant virus diversity and host interactions through global metagenomics.</title>
        <authorList>
            <person name="Schulz F."/>
            <person name="Roux S."/>
            <person name="Paez-Espino D."/>
            <person name="Jungbluth S."/>
            <person name="Walsh D.A."/>
            <person name="Denef V.J."/>
            <person name="McMahon K.D."/>
            <person name="Konstantinidis K.T."/>
            <person name="Eloe-Fadrosh E.A."/>
            <person name="Kyrpides N.C."/>
            <person name="Woyke T."/>
        </authorList>
    </citation>
    <scope>NUCLEOTIDE SEQUENCE</scope>
    <source>
        <strain evidence="1">GVMAG-M-3300023174-102</strain>
    </source>
</reference>
<protein>
    <submittedName>
        <fullName evidence="1">Uncharacterized protein</fullName>
    </submittedName>
</protein>
<accession>A0A6C0CZX0</accession>
<dbReference type="AlphaFoldDB" id="A0A6C0CZX0"/>
<sequence>MKIFTFIKIFIFVESIYSTSFLPGKKQNVDSKAAFPYVEVACSGSFYPYVRNLI</sequence>
<name>A0A6C0CZX0_9ZZZZ</name>